<accession>A0A4U0UZW6</accession>
<name>A0A4U0UZW6_9PEZI</name>
<dbReference type="Proteomes" id="UP000308768">
    <property type="component" value="Unassembled WGS sequence"/>
</dbReference>
<evidence type="ECO:0000313" key="2">
    <source>
        <dbReference type="Proteomes" id="UP000308768"/>
    </source>
</evidence>
<dbReference type="AlphaFoldDB" id="A0A4U0UZW6"/>
<keyword evidence="2" id="KW-1185">Reference proteome</keyword>
<sequence>MAPRITVGTRPGEAGEPAKIYLGWELSAQEKTWPPCPSWISFPEAYRPIPHCITPAG</sequence>
<organism evidence="1 2">
    <name type="scientific">Cryomyces minteri</name>
    <dbReference type="NCBI Taxonomy" id="331657"/>
    <lineage>
        <taxon>Eukaryota</taxon>
        <taxon>Fungi</taxon>
        <taxon>Dikarya</taxon>
        <taxon>Ascomycota</taxon>
        <taxon>Pezizomycotina</taxon>
        <taxon>Dothideomycetes</taxon>
        <taxon>Dothideomycetes incertae sedis</taxon>
        <taxon>Cryomyces</taxon>
    </lineage>
</organism>
<protein>
    <submittedName>
        <fullName evidence="1">Uncharacterized protein</fullName>
    </submittedName>
</protein>
<proteinExistence type="predicted"/>
<comment type="caution">
    <text evidence="1">The sequence shown here is derived from an EMBL/GenBank/DDBJ whole genome shotgun (WGS) entry which is preliminary data.</text>
</comment>
<gene>
    <name evidence="1" type="ORF">B0A49_13829</name>
</gene>
<evidence type="ECO:0000313" key="1">
    <source>
        <dbReference type="EMBL" id="TKA40845.1"/>
    </source>
</evidence>
<dbReference type="EMBL" id="NAJN01003325">
    <property type="protein sequence ID" value="TKA40845.1"/>
    <property type="molecule type" value="Genomic_DNA"/>
</dbReference>
<feature type="non-terminal residue" evidence="1">
    <location>
        <position position="57"/>
    </location>
</feature>
<reference evidence="1 2" key="1">
    <citation type="submission" date="2017-03" db="EMBL/GenBank/DDBJ databases">
        <title>Genomes of endolithic fungi from Antarctica.</title>
        <authorList>
            <person name="Coleine C."/>
            <person name="Masonjones S."/>
            <person name="Stajich J.E."/>
        </authorList>
    </citation>
    <scope>NUCLEOTIDE SEQUENCE [LARGE SCALE GENOMIC DNA]</scope>
    <source>
        <strain evidence="1 2">CCFEE 5187</strain>
    </source>
</reference>